<dbReference type="InterPro" id="IPR025161">
    <property type="entry name" value="IS402-like_dom"/>
</dbReference>
<reference evidence="3 4" key="1">
    <citation type="submission" date="2017-09" db="EMBL/GenBank/DDBJ databases">
        <authorList>
            <person name="Lee N."/>
            <person name="Cho B.-K."/>
        </authorList>
    </citation>
    <scope>NUCLEOTIDE SEQUENCE [LARGE SCALE GENOMIC DNA]</scope>
    <source>
        <strain evidence="3 4">ATCC 12853</strain>
    </source>
</reference>
<dbReference type="EMBL" id="CP023699">
    <property type="protein sequence ID" value="QEU96955.1"/>
    <property type="molecule type" value="Genomic_DNA"/>
</dbReference>
<evidence type="ECO:0000313" key="4">
    <source>
        <dbReference type="Proteomes" id="UP000325529"/>
    </source>
</evidence>
<accession>A0A5J6GSI3</accession>
<dbReference type="RefSeq" id="WP_079043726.1">
    <property type="nucleotide sequence ID" value="NZ_CP023699.1"/>
</dbReference>
<feature type="domain" description="Insertion element IS402-like" evidence="2">
    <location>
        <begin position="1"/>
        <end position="76"/>
    </location>
</feature>
<dbReference type="AlphaFoldDB" id="A0A5J6GSI3"/>
<dbReference type="PANTHER" id="PTHR30007:SF0">
    <property type="entry name" value="TRANSPOSASE"/>
    <property type="match status" value="1"/>
</dbReference>
<feature type="region of interest" description="Disordered" evidence="1">
    <location>
        <begin position="88"/>
        <end position="139"/>
    </location>
</feature>
<sequence>MTDTEWALIEPLLPVPACQTSKGGRPERWPRREIVDAIRYLNRTGCQWRSLPADFPPAWTVYGFFRHWHRAGVTVSVMARLHEQARIREGKNPRSVTVVVDSQSVKGDATVGKRPAAMTPGRRSTEGSGTSRSTCAAPP</sequence>
<protein>
    <submittedName>
        <fullName evidence="3">Transposase</fullName>
    </submittedName>
</protein>
<dbReference type="OrthoDB" id="3542657at2"/>
<organism evidence="3 4">
    <name type="scientific">Streptomyces kanamyceticus</name>
    <dbReference type="NCBI Taxonomy" id="1967"/>
    <lineage>
        <taxon>Bacteria</taxon>
        <taxon>Bacillati</taxon>
        <taxon>Actinomycetota</taxon>
        <taxon>Actinomycetes</taxon>
        <taxon>Kitasatosporales</taxon>
        <taxon>Streptomycetaceae</taxon>
        <taxon>Streptomyces</taxon>
    </lineage>
</organism>
<dbReference type="PANTHER" id="PTHR30007">
    <property type="entry name" value="PHP DOMAIN PROTEIN"/>
    <property type="match status" value="1"/>
</dbReference>
<evidence type="ECO:0000256" key="1">
    <source>
        <dbReference type="SAM" id="MobiDB-lite"/>
    </source>
</evidence>
<dbReference type="KEGG" id="ska:CP970_43930"/>
<name>A0A5J6GSI3_STRKN</name>
<dbReference type="Pfam" id="PF13340">
    <property type="entry name" value="DUF4096"/>
    <property type="match status" value="1"/>
</dbReference>
<evidence type="ECO:0000313" key="3">
    <source>
        <dbReference type="EMBL" id="QEU96955.1"/>
    </source>
</evidence>
<dbReference type="Proteomes" id="UP000325529">
    <property type="component" value="Chromosome"/>
</dbReference>
<evidence type="ECO:0000259" key="2">
    <source>
        <dbReference type="Pfam" id="PF13340"/>
    </source>
</evidence>
<proteinExistence type="predicted"/>
<keyword evidence="4" id="KW-1185">Reference proteome</keyword>
<feature type="compositionally biased region" description="Low complexity" evidence="1">
    <location>
        <begin position="126"/>
        <end position="139"/>
    </location>
</feature>
<gene>
    <name evidence="3" type="ORF">CP970_43930</name>
</gene>